<dbReference type="InterPro" id="IPR000608">
    <property type="entry name" value="UBC"/>
</dbReference>
<evidence type="ECO:0000313" key="4">
    <source>
        <dbReference type="Proteomes" id="UP000676336"/>
    </source>
</evidence>
<reference evidence="3" key="1">
    <citation type="submission" date="2021-02" db="EMBL/GenBank/DDBJ databases">
        <authorList>
            <person name="Nowell W R."/>
        </authorList>
    </citation>
    <scope>NUCLEOTIDE SEQUENCE</scope>
</reference>
<dbReference type="AlphaFoldDB" id="A0A8S3BHH8"/>
<evidence type="ECO:0000256" key="1">
    <source>
        <dbReference type="SAM" id="Coils"/>
    </source>
</evidence>
<proteinExistence type="predicted"/>
<dbReference type="Pfam" id="PF00179">
    <property type="entry name" value="UQ_con"/>
    <property type="match status" value="1"/>
</dbReference>
<comment type="caution">
    <text evidence="3">The sequence shown here is derived from an EMBL/GenBank/DDBJ whole genome shotgun (WGS) entry which is preliminary data.</text>
</comment>
<gene>
    <name evidence="3" type="ORF">SMN809_LOCUS47318</name>
</gene>
<name>A0A8S3BHH8_9BILA</name>
<dbReference type="EMBL" id="CAJOBI010149403">
    <property type="protein sequence ID" value="CAF4804445.1"/>
    <property type="molecule type" value="Genomic_DNA"/>
</dbReference>
<evidence type="ECO:0000259" key="2">
    <source>
        <dbReference type="PROSITE" id="PS50127"/>
    </source>
</evidence>
<accession>A0A8S3BHH8</accession>
<feature type="coiled-coil region" evidence="1">
    <location>
        <begin position="207"/>
        <end position="234"/>
    </location>
</feature>
<dbReference type="Gene3D" id="3.10.110.10">
    <property type="entry name" value="Ubiquitin Conjugating Enzyme"/>
    <property type="match status" value="1"/>
</dbReference>
<dbReference type="PANTHER" id="PTHR24067">
    <property type="entry name" value="UBIQUITIN-CONJUGATING ENZYME E2"/>
    <property type="match status" value="1"/>
</dbReference>
<dbReference type="PROSITE" id="PS50127">
    <property type="entry name" value="UBC_2"/>
    <property type="match status" value="1"/>
</dbReference>
<organism evidence="3 4">
    <name type="scientific">Rotaria magnacalcarata</name>
    <dbReference type="NCBI Taxonomy" id="392030"/>
    <lineage>
        <taxon>Eukaryota</taxon>
        <taxon>Metazoa</taxon>
        <taxon>Spiralia</taxon>
        <taxon>Gnathifera</taxon>
        <taxon>Rotifera</taxon>
        <taxon>Eurotatoria</taxon>
        <taxon>Bdelloidea</taxon>
        <taxon>Philodinida</taxon>
        <taxon>Philodinidae</taxon>
        <taxon>Rotaria</taxon>
    </lineage>
</organism>
<dbReference type="InterPro" id="IPR016135">
    <property type="entry name" value="UBQ-conjugating_enzyme/RWD"/>
</dbReference>
<protein>
    <recommendedName>
        <fullName evidence="2">UBC core domain-containing protein</fullName>
    </recommendedName>
</protein>
<dbReference type="InterPro" id="IPR050113">
    <property type="entry name" value="Ub_conjugating_enzyme"/>
</dbReference>
<feature type="domain" description="UBC core" evidence="2">
    <location>
        <begin position="42"/>
        <end position="220"/>
    </location>
</feature>
<keyword evidence="1" id="KW-0175">Coiled coil</keyword>
<sequence length="245" mass="27803">MMLAVHHDLRPIVDLLFQMLPIDRAVDDLLRLTCRCTINLCIANREKALDLRDLDRFPVPGLGVCCPDESNPFLLHCNVLINDGPYRDIMIHLVLHIPEDYPLTGPAGNIAPGLEFDSTYHSHIHFDGRNGHALCTDLLTNYASHFRSIDNGNAKQASGWSPGYTLSTALLQIVTFFAEPDLRHDPLPESIIRLRNMVKTFQFQEEAKSTEIDDEKLKAERKHAQRQRELLEKLTCGVTKQNVIE</sequence>
<dbReference type="SMART" id="SM00212">
    <property type="entry name" value="UBCc"/>
    <property type="match status" value="1"/>
</dbReference>
<dbReference type="SUPFAM" id="SSF54495">
    <property type="entry name" value="UBC-like"/>
    <property type="match status" value="1"/>
</dbReference>
<evidence type="ECO:0000313" key="3">
    <source>
        <dbReference type="EMBL" id="CAF4804445.1"/>
    </source>
</evidence>
<dbReference type="Proteomes" id="UP000676336">
    <property type="component" value="Unassembled WGS sequence"/>
</dbReference>
<feature type="non-terminal residue" evidence="3">
    <location>
        <position position="1"/>
    </location>
</feature>
<dbReference type="CDD" id="cd23955">
    <property type="entry name" value="UBCc_invertebrate"/>
    <property type="match status" value="1"/>
</dbReference>